<keyword evidence="3" id="KW-1003">Cell membrane</keyword>
<dbReference type="AlphaFoldDB" id="A0A6N7RSE7"/>
<keyword evidence="6 7" id="KW-0472">Membrane</keyword>
<name>A0A6N7RSE7_9ACTN</name>
<evidence type="ECO:0000256" key="3">
    <source>
        <dbReference type="ARBA" id="ARBA00022475"/>
    </source>
</evidence>
<feature type="transmembrane region" description="Helical" evidence="7">
    <location>
        <begin position="169"/>
        <end position="194"/>
    </location>
</feature>
<dbReference type="InterPro" id="IPR005614">
    <property type="entry name" value="NrfD-like"/>
</dbReference>
<dbReference type="PANTHER" id="PTHR34856:SF2">
    <property type="entry name" value="PROTEIN NRFD"/>
    <property type="match status" value="1"/>
</dbReference>
<dbReference type="PANTHER" id="PTHR34856">
    <property type="entry name" value="PROTEIN NRFD"/>
    <property type="match status" value="1"/>
</dbReference>
<sequence>MSENVTAASPAKAPAARFGGRGLNIGIAVAAVVAAAGVGLWGVQLSGGLVQTGMRNLDSWGLYITMFMFLVGLSAGGLIISSVPRAFGMKGFGGISKVAVWTSVCCTVLAIGFVVVDLGQPLRLWELFAYSNLGSPLMWDILVLGAYLVLSIAYLWATLRAEAGKVSAAALRVISVVALVTAVLVHSVTAWIFGLQQAHELWHTALLAPWFVSSALVCGVALVLVVVIALRRAGYLELDQTHVVKLAKMLGAFVVVDLYFFGCDLLTSAFPGGSGAEVVGMLVAGPLAPFFWTEVVGCAVCAVVCFVPRLRTNPLIVVASLLAIVGIFCKRVQLLVGGFQIPNIDYAAPVSSYTVTDWTSGMAGAYQGMVYWPTPIELGVALGVIGLGALLLLLGLKYLPLKPVEDAR</sequence>
<evidence type="ECO:0000313" key="8">
    <source>
        <dbReference type="EMBL" id="MRX83977.1"/>
    </source>
</evidence>
<feature type="transmembrane region" description="Helical" evidence="7">
    <location>
        <begin position="206"/>
        <end position="230"/>
    </location>
</feature>
<feature type="transmembrane region" description="Helical" evidence="7">
    <location>
        <begin position="250"/>
        <end position="270"/>
    </location>
</feature>
<comment type="similarity">
    <text evidence="2">Belongs to the NrfD family.</text>
</comment>
<comment type="subcellular location">
    <subcellularLocation>
        <location evidence="1">Cell membrane</location>
        <topology evidence="1">Multi-pass membrane protein</topology>
    </subcellularLocation>
</comment>
<evidence type="ECO:0000256" key="5">
    <source>
        <dbReference type="ARBA" id="ARBA00022989"/>
    </source>
</evidence>
<dbReference type="EMBL" id="VTFY01000019">
    <property type="protein sequence ID" value="MRX83977.1"/>
    <property type="molecule type" value="Genomic_DNA"/>
</dbReference>
<proteinExistence type="inferred from homology"/>
<dbReference type="Pfam" id="PF03916">
    <property type="entry name" value="NrfD"/>
    <property type="match status" value="1"/>
</dbReference>
<evidence type="ECO:0000256" key="2">
    <source>
        <dbReference type="ARBA" id="ARBA00008929"/>
    </source>
</evidence>
<dbReference type="GO" id="GO:0005886">
    <property type="term" value="C:plasma membrane"/>
    <property type="evidence" value="ECO:0007669"/>
    <property type="project" value="UniProtKB-SubCell"/>
</dbReference>
<dbReference type="InterPro" id="IPR052049">
    <property type="entry name" value="Electron_transfer_protein"/>
</dbReference>
<evidence type="ECO:0000256" key="6">
    <source>
        <dbReference type="ARBA" id="ARBA00023136"/>
    </source>
</evidence>
<feature type="transmembrane region" description="Helical" evidence="7">
    <location>
        <begin position="136"/>
        <end position="157"/>
    </location>
</feature>
<organism evidence="8 9">
    <name type="scientific">Eggerthella guodeyinii</name>
    <dbReference type="NCBI Taxonomy" id="2690837"/>
    <lineage>
        <taxon>Bacteria</taxon>
        <taxon>Bacillati</taxon>
        <taxon>Actinomycetota</taxon>
        <taxon>Coriobacteriia</taxon>
        <taxon>Eggerthellales</taxon>
        <taxon>Eggerthellaceae</taxon>
        <taxon>Eggerthella</taxon>
    </lineage>
</organism>
<protein>
    <submittedName>
        <fullName evidence="8">Polysulfide reductase</fullName>
    </submittedName>
</protein>
<feature type="transmembrane region" description="Helical" evidence="7">
    <location>
        <begin position="22"/>
        <end position="42"/>
    </location>
</feature>
<keyword evidence="5 7" id="KW-1133">Transmembrane helix</keyword>
<feature type="transmembrane region" description="Helical" evidence="7">
    <location>
        <begin position="95"/>
        <end position="116"/>
    </location>
</feature>
<keyword evidence="4 7" id="KW-0812">Transmembrane</keyword>
<feature type="transmembrane region" description="Helical" evidence="7">
    <location>
        <begin position="290"/>
        <end position="308"/>
    </location>
</feature>
<dbReference type="RefSeq" id="WP_154334839.1">
    <property type="nucleotide sequence ID" value="NZ_VTFY01000019.1"/>
</dbReference>
<dbReference type="Gene3D" id="1.20.1630.10">
    <property type="entry name" value="Formate dehydrogenase/DMSO reductase domain"/>
    <property type="match status" value="1"/>
</dbReference>
<evidence type="ECO:0000256" key="4">
    <source>
        <dbReference type="ARBA" id="ARBA00022692"/>
    </source>
</evidence>
<accession>A0A6N7RSE7</accession>
<gene>
    <name evidence="8" type="ORF">GJG86_15970</name>
</gene>
<comment type="caution">
    <text evidence="8">The sequence shown here is derived from an EMBL/GenBank/DDBJ whole genome shotgun (WGS) entry which is preliminary data.</text>
</comment>
<feature type="transmembrane region" description="Helical" evidence="7">
    <location>
        <begin position="378"/>
        <end position="399"/>
    </location>
</feature>
<reference evidence="9" key="1">
    <citation type="submission" date="2019-08" db="EMBL/GenBank/DDBJ databases">
        <title>Arthrobacter sp. nov., isolated from plateau pika and Tibetan wild ass.</title>
        <authorList>
            <person name="Ge Y."/>
        </authorList>
    </citation>
    <scope>NUCLEOTIDE SEQUENCE [LARGE SCALE GENOMIC DNA]</scope>
    <source>
        <strain evidence="9">HF-4214</strain>
    </source>
</reference>
<keyword evidence="9" id="KW-1185">Reference proteome</keyword>
<evidence type="ECO:0000256" key="7">
    <source>
        <dbReference type="SAM" id="Phobius"/>
    </source>
</evidence>
<feature type="transmembrane region" description="Helical" evidence="7">
    <location>
        <begin position="62"/>
        <end position="83"/>
    </location>
</feature>
<dbReference type="Proteomes" id="UP000438093">
    <property type="component" value="Unassembled WGS sequence"/>
</dbReference>
<evidence type="ECO:0000256" key="1">
    <source>
        <dbReference type="ARBA" id="ARBA00004651"/>
    </source>
</evidence>
<feature type="transmembrane region" description="Helical" evidence="7">
    <location>
        <begin position="315"/>
        <end position="336"/>
    </location>
</feature>
<evidence type="ECO:0000313" key="9">
    <source>
        <dbReference type="Proteomes" id="UP000438093"/>
    </source>
</evidence>